<dbReference type="Proteomes" id="UP000256779">
    <property type="component" value="Unassembled WGS sequence"/>
</dbReference>
<sequence length="214" mass="23833">MGIFLLFVFTNPLILHLVLRKSEYPPVPKDHLPLTDVTVVLGGANKTNMGISDQMHLNESADRVTEALMLYHQGITKSILLSGGSGELIYNDEKESTQLIDFFLASGVASAALLADTLSRNTHENVVHTKNMLKARGIDNRPIILVTSATHMYRAVKCFQKQGFEVIPYPVDYQAGKLLWSPAIVVPNVEGLIIWYKLLHEWVGIIAYKLLGYT</sequence>
<proteinExistence type="predicted"/>
<dbReference type="PANTHER" id="PTHR30336">
    <property type="entry name" value="INNER MEMBRANE PROTEIN, PROBABLE PERMEASE"/>
    <property type="match status" value="1"/>
</dbReference>
<dbReference type="InterPro" id="IPR051599">
    <property type="entry name" value="Cell_Envelope_Assoc"/>
</dbReference>
<keyword evidence="3" id="KW-1185">Reference proteome</keyword>
<comment type="caution">
    <text evidence="2">The sequence shown here is derived from an EMBL/GenBank/DDBJ whole genome shotgun (WGS) entry which is preliminary data.</text>
</comment>
<dbReference type="GO" id="GO:0005886">
    <property type="term" value="C:plasma membrane"/>
    <property type="evidence" value="ECO:0007669"/>
    <property type="project" value="TreeGrafter"/>
</dbReference>
<evidence type="ECO:0000259" key="1">
    <source>
        <dbReference type="Pfam" id="PF02698"/>
    </source>
</evidence>
<reference evidence="2 3" key="1">
    <citation type="submission" date="2018-07" db="EMBL/GenBank/DDBJ databases">
        <title>Genomic Encyclopedia of Type Strains, Phase IV (KMG-IV): sequencing the most valuable type-strain genomes for metagenomic binning, comparative biology and taxonomic classification.</title>
        <authorList>
            <person name="Goeker M."/>
        </authorList>
    </citation>
    <scope>NUCLEOTIDE SEQUENCE [LARGE SCALE GENOMIC DNA]</scope>
    <source>
        <strain evidence="2 3">DSM 4134</strain>
    </source>
</reference>
<evidence type="ECO:0000313" key="3">
    <source>
        <dbReference type="Proteomes" id="UP000256779"/>
    </source>
</evidence>
<protein>
    <submittedName>
        <fullName evidence="2">Uncharacterized SAM-binding protein YcdF (DUF218 family)</fullName>
    </submittedName>
</protein>
<dbReference type="EMBL" id="QREG01000011">
    <property type="protein sequence ID" value="RED97942.1"/>
    <property type="molecule type" value="Genomic_DNA"/>
</dbReference>
<dbReference type="Gene3D" id="3.40.50.620">
    <property type="entry name" value="HUPs"/>
    <property type="match status" value="1"/>
</dbReference>
<dbReference type="GO" id="GO:0000270">
    <property type="term" value="P:peptidoglycan metabolic process"/>
    <property type="evidence" value="ECO:0007669"/>
    <property type="project" value="TreeGrafter"/>
</dbReference>
<dbReference type="InterPro" id="IPR014729">
    <property type="entry name" value="Rossmann-like_a/b/a_fold"/>
</dbReference>
<dbReference type="Pfam" id="PF02698">
    <property type="entry name" value="DUF218"/>
    <property type="match status" value="1"/>
</dbReference>
<dbReference type="InterPro" id="IPR003848">
    <property type="entry name" value="DUF218"/>
</dbReference>
<gene>
    <name evidence="2" type="ORF">C7460_11183</name>
</gene>
<accession>A0A3D9L208</accession>
<feature type="domain" description="DUF218" evidence="1">
    <location>
        <begin position="36"/>
        <end position="204"/>
    </location>
</feature>
<dbReference type="OrthoDB" id="9782395at2"/>
<dbReference type="CDD" id="cd06259">
    <property type="entry name" value="YdcF-like"/>
    <property type="match status" value="1"/>
</dbReference>
<dbReference type="AlphaFoldDB" id="A0A3D9L208"/>
<dbReference type="PANTHER" id="PTHR30336:SF4">
    <property type="entry name" value="ENVELOPE BIOGENESIS FACTOR ELYC"/>
    <property type="match status" value="1"/>
</dbReference>
<organism evidence="2 3">
    <name type="scientific">Marinoscillum furvescens DSM 4134</name>
    <dbReference type="NCBI Taxonomy" id="1122208"/>
    <lineage>
        <taxon>Bacteria</taxon>
        <taxon>Pseudomonadati</taxon>
        <taxon>Bacteroidota</taxon>
        <taxon>Cytophagia</taxon>
        <taxon>Cytophagales</taxon>
        <taxon>Reichenbachiellaceae</taxon>
        <taxon>Marinoscillum</taxon>
    </lineage>
</organism>
<dbReference type="GO" id="GO:0043164">
    <property type="term" value="P:Gram-negative-bacterium-type cell wall biogenesis"/>
    <property type="evidence" value="ECO:0007669"/>
    <property type="project" value="TreeGrafter"/>
</dbReference>
<name>A0A3D9L208_MARFU</name>
<evidence type="ECO:0000313" key="2">
    <source>
        <dbReference type="EMBL" id="RED97942.1"/>
    </source>
</evidence>